<keyword evidence="11" id="KW-1185">Reference proteome</keyword>
<evidence type="ECO:0000313" key="10">
    <source>
        <dbReference type="EMBL" id="VDH96201.1"/>
    </source>
</evidence>
<reference evidence="10" key="1">
    <citation type="submission" date="2018-11" db="EMBL/GenBank/DDBJ databases">
        <authorList>
            <person name="Alioto T."/>
            <person name="Alioto T."/>
        </authorList>
    </citation>
    <scope>NUCLEOTIDE SEQUENCE</scope>
</reference>
<dbReference type="CDD" id="cd00637">
    <property type="entry name" value="7tm_classA_rhodopsin-like"/>
    <property type="match status" value="1"/>
</dbReference>
<dbReference type="AlphaFoldDB" id="A0A8B6BVA1"/>
<name>A0A8B6BVA1_MYTGA</name>
<evidence type="ECO:0000259" key="9">
    <source>
        <dbReference type="PROSITE" id="PS50262"/>
    </source>
</evidence>
<evidence type="ECO:0000256" key="2">
    <source>
        <dbReference type="ARBA" id="ARBA00022692"/>
    </source>
</evidence>
<dbReference type="InterPro" id="IPR000276">
    <property type="entry name" value="GPCR_Rhodpsn"/>
</dbReference>
<dbReference type="OrthoDB" id="6435638at2759"/>
<dbReference type="Gene3D" id="1.20.1070.10">
    <property type="entry name" value="Rhodopsin 7-helix transmembrane proteins"/>
    <property type="match status" value="1"/>
</dbReference>
<gene>
    <name evidence="10" type="ORF">MGAL_10B020253</name>
</gene>
<dbReference type="PANTHER" id="PTHR24238:SF57">
    <property type="entry name" value="G-PROTEIN COUPLED RECEPTOR 83"/>
    <property type="match status" value="1"/>
</dbReference>
<dbReference type="PANTHER" id="PTHR24238">
    <property type="entry name" value="G-PROTEIN COUPLED RECEPTOR"/>
    <property type="match status" value="1"/>
</dbReference>
<evidence type="ECO:0000256" key="6">
    <source>
        <dbReference type="ARBA" id="ARBA00023170"/>
    </source>
</evidence>
<comment type="caution">
    <text evidence="10">The sequence shown here is derived from an EMBL/GenBank/DDBJ whole genome shotgun (WGS) entry which is preliminary data.</text>
</comment>
<feature type="transmembrane region" description="Helical" evidence="8">
    <location>
        <begin position="100"/>
        <end position="118"/>
    </location>
</feature>
<evidence type="ECO:0000256" key="7">
    <source>
        <dbReference type="ARBA" id="ARBA00023224"/>
    </source>
</evidence>
<dbReference type="PROSITE" id="PS50262">
    <property type="entry name" value="G_PROTEIN_RECEP_F1_2"/>
    <property type="match status" value="1"/>
</dbReference>
<evidence type="ECO:0000313" key="11">
    <source>
        <dbReference type="Proteomes" id="UP000596742"/>
    </source>
</evidence>
<sequence length="253" mass="28865">MGTNRIINWFRFFHSSIVSKSVMYSCSINYLSTIVLAYLETVSLYYFYLFRIKELGERYFIPPLAIVDLVACFVSSPFYIMDNTFYFNHPSDIVCKILAFLKAFMAGFSGHILLVICIQRYLLVCRPFGPKMTLFWKKVWFATAGFISLFHSAPLLAISGNKTMDDIFLNHTIQTTLCKYYAVDNSPNITAYFGLLALISLVNITLTAALLIPLVRRIQVSFSGRMSKNKSSNTESNFQSTETCSVDFDTRKS</sequence>
<proteinExistence type="predicted"/>
<keyword evidence="7" id="KW-0807">Transducer</keyword>
<dbReference type="SUPFAM" id="SSF81321">
    <property type="entry name" value="Family A G protein-coupled receptor-like"/>
    <property type="match status" value="1"/>
</dbReference>
<dbReference type="EMBL" id="UYJE01000765">
    <property type="protein sequence ID" value="VDH96201.1"/>
    <property type="molecule type" value="Genomic_DNA"/>
</dbReference>
<comment type="subcellular location">
    <subcellularLocation>
        <location evidence="1">Membrane</location>
        <topology evidence="1">Multi-pass membrane protein</topology>
    </subcellularLocation>
</comment>
<keyword evidence="3 8" id="KW-1133">Transmembrane helix</keyword>
<organism evidence="10 11">
    <name type="scientific">Mytilus galloprovincialis</name>
    <name type="common">Mediterranean mussel</name>
    <dbReference type="NCBI Taxonomy" id="29158"/>
    <lineage>
        <taxon>Eukaryota</taxon>
        <taxon>Metazoa</taxon>
        <taxon>Spiralia</taxon>
        <taxon>Lophotrochozoa</taxon>
        <taxon>Mollusca</taxon>
        <taxon>Bivalvia</taxon>
        <taxon>Autobranchia</taxon>
        <taxon>Pteriomorphia</taxon>
        <taxon>Mytilida</taxon>
        <taxon>Mytiloidea</taxon>
        <taxon>Mytilidae</taxon>
        <taxon>Mytilinae</taxon>
        <taxon>Mytilus</taxon>
    </lineage>
</organism>
<evidence type="ECO:0000256" key="4">
    <source>
        <dbReference type="ARBA" id="ARBA00023040"/>
    </source>
</evidence>
<evidence type="ECO:0000256" key="8">
    <source>
        <dbReference type="SAM" id="Phobius"/>
    </source>
</evidence>
<evidence type="ECO:0000256" key="5">
    <source>
        <dbReference type="ARBA" id="ARBA00023136"/>
    </source>
</evidence>
<dbReference type="GO" id="GO:0005886">
    <property type="term" value="C:plasma membrane"/>
    <property type="evidence" value="ECO:0007669"/>
    <property type="project" value="TreeGrafter"/>
</dbReference>
<feature type="transmembrane region" description="Helical" evidence="8">
    <location>
        <begin position="60"/>
        <end position="80"/>
    </location>
</feature>
<feature type="non-terminal residue" evidence="10">
    <location>
        <position position="1"/>
    </location>
</feature>
<keyword evidence="2 8" id="KW-0812">Transmembrane</keyword>
<feature type="transmembrane region" description="Helical" evidence="8">
    <location>
        <begin position="139"/>
        <end position="158"/>
    </location>
</feature>
<keyword evidence="5 8" id="KW-0472">Membrane</keyword>
<feature type="transmembrane region" description="Helical" evidence="8">
    <location>
        <begin position="189"/>
        <end position="215"/>
    </location>
</feature>
<feature type="domain" description="G-protein coupled receptors family 1 profile" evidence="9">
    <location>
        <begin position="28"/>
        <end position="253"/>
    </location>
</feature>
<protein>
    <recommendedName>
        <fullName evidence="9">G-protein coupled receptors family 1 profile domain-containing protein</fullName>
    </recommendedName>
</protein>
<evidence type="ECO:0000256" key="1">
    <source>
        <dbReference type="ARBA" id="ARBA00004141"/>
    </source>
</evidence>
<dbReference type="InterPro" id="IPR017452">
    <property type="entry name" value="GPCR_Rhodpsn_7TM"/>
</dbReference>
<feature type="transmembrane region" description="Helical" evidence="8">
    <location>
        <begin position="28"/>
        <end position="48"/>
    </location>
</feature>
<dbReference type="Pfam" id="PF00001">
    <property type="entry name" value="7tm_1"/>
    <property type="match status" value="1"/>
</dbReference>
<dbReference type="GO" id="GO:0008188">
    <property type="term" value="F:neuropeptide receptor activity"/>
    <property type="evidence" value="ECO:0007669"/>
    <property type="project" value="TreeGrafter"/>
</dbReference>
<evidence type="ECO:0000256" key="3">
    <source>
        <dbReference type="ARBA" id="ARBA00022989"/>
    </source>
</evidence>
<dbReference type="Proteomes" id="UP000596742">
    <property type="component" value="Unassembled WGS sequence"/>
</dbReference>
<keyword evidence="6" id="KW-0675">Receptor</keyword>
<accession>A0A8B6BVA1</accession>
<keyword evidence="4" id="KW-0297">G-protein coupled receptor</keyword>